<dbReference type="GO" id="GO:0000166">
    <property type="term" value="F:nucleotide binding"/>
    <property type="evidence" value="ECO:0007669"/>
    <property type="project" value="UniProtKB-KW"/>
</dbReference>
<dbReference type="SMART" id="SM00839">
    <property type="entry name" value="ELFV_dehydrog"/>
    <property type="match status" value="1"/>
</dbReference>
<comment type="subunit">
    <text evidence="2">Homohexamer.</text>
</comment>
<feature type="binding site" evidence="6">
    <location>
        <position position="194"/>
    </location>
    <ligand>
        <name>NAD(+)</name>
        <dbReference type="ChEBI" id="CHEBI:57540"/>
    </ligand>
</feature>
<dbReference type="OrthoDB" id="6718861at2759"/>
<evidence type="ECO:0000256" key="5">
    <source>
        <dbReference type="PIRSR" id="PIRSR000185-1"/>
    </source>
</evidence>
<evidence type="ECO:0000313" key="12">
    <source>
        <dbReference type="Proteomes" id="UP000008141"/>
    </source>
</evidence>
<dbReference type="AlphaFoldDB" id="E1ZIY0"/>
<feature type="binding site" evidence="6">
    <location>
        <position position="70"/>
    </location>
    <ligand>
        <name>substrate</name>
    </ligand>
</feature>
<evidence type="ECO:0000313" key="11">
    <source>
        <dbReference type="EMBL" id="EFN54237.1"/>
    </source>
</evidence>
<evidence type="ECO:0000256" key="6">
    <source>
        <dbReference type="PIRSR" id="PIRSR000185-2"/>
    </source>
</evidence>
<feature type="non-terminal residue" evidence="11">
    <location>
        <position position="1"/>
    </location>
</feature>
<dbReference type="InterPro" id="IPR046346">
    <property type="entry name" value="Aminoacid_DH-like_N_sf"/>
</dbReference>
<feature type="binding site" evidence="6">
    <location>
        <position position="225"/>
    </location>
    <ligand>
        <name>NAD(+)</name>
        <dbReference type="ChEBI" id="CHEBI:57540"/>
    </ligand>
</feature>
<dbReference type="Gene3D" id="1.10.285.10">
    <property type="entry name" value="Glutamate Dehydrogenase, chain A, domain 3"/>
    <property type="match status" value="2"/>
</dbReference>
<evidence type="ECO:0000256" key="1">
    <source>
        <dbReference type="ARBA" id="ARBA00006382"/>
    </source>
</evidence>
<comment type="similarity">
    <text evidence="1 8">Belongs to the Glu/Leu/Phe/Val dehydrogenases family.</text>
</comment>
<dbReference type="Gene3D" id="3.40.50.10860">
    <property type="entry name" value="Leucine Dehydrogenase, chain A, domain 1"/>
    <property type="match status" value="1"/>
</dbReference>
<dbReference type="EMBL" id="GL433848">
    <property type="protein sequence ID" value="EFN54237.1"/>
    <property type="molecule type" value="Genomic_DNA"/>
</dbReference>
<dbReference type="eggNOG" id="KOG2250">
    <property type="taxonomic scope" value="Eukaryota"/>
</dbReference>
<feature type="binding site" evidence="6">
    <location>
        <position position="91"/>
    </location>
    <ligand>
        <name>substrate</name>
    </ligand>
</feature>
<dbReference type="Pfam" id="PF02812">
    <property type="entry name" value="ELFV_dehydrog_N"/>
    <property type="match status" value="1"/>
</dbReference>
<dbReference type="Proteomes" id="UP000008141">
    <property type="component" value="Unassembled WGS sequence"/>
</dbReference>
<dbReference type="FunFam" id="3.40.50.10860:FF:000002">
    <property type="entry name" value="Glutamate dehydrogenase"/>
    <property type="match status" value="1"/>
</dbReference>
<dbReference type="FunCoup" id="E1ZIY0">
    <property type="interactions" value="382"/>
</dbReference>
<evidence type="ECO:0000256" key="2">
    <source>
        <dbReference type="ARBA" id="ARBA00011643"/>
    </source>
</evidence>
<dbReference type="InterPro" id="IPR014362">
    <property type="entry name" value="Glu_DH"/>
</dbReference>
<feature type="compositionally biased region" description="Basic and acidic residues" evidence="9">
    <location>
        <begin position="112"/>
        <end position="123"/>
    </location>
</feature>
<feature type="binding site" evidence="6">
    <location>
        <position position="94"/>
    </location>
    <ligand>
        <name>substrate</name>
    </ligand>
</feature>
<dbReference type="InterPro" id="IPR006097">
    <property type="entry name" value="Glu/Leu/Phe/Val/Trp_DH_dimer"/>
</dbReference>
<dbReference type="STRING" id="554065.E1ZIY0"/>
<dbReference type="OMA" id="PCFAAFP"/>
<dbReference type="PIRSF" id="PIRSF000185">
    <property type="entry name" value="Glu_DH"/>
    <property type="match status" value="1"/>
</dbReference>
<dbReference type="InterPro" id="IPR050724">
    <property type="entry name" value="Glu_Leu_Phe_Val_DH"/>
</dbReference>
<dbReference type="NCBIfam" id="NF006929">
    <property type="entry name" value="PRK09414.1"/>
    <property type="match status" value="1"/>
</dbReference>
<dbReference type="PANTHER" id="PTHR43571:SF1">
    <property type="entry name" value="NADP-SPECIFIC GLUTAMATE DEHYDROGENASE 1-RELATED"/>
    <property type="match status" value="1"/>
</dbReference>
<reference evidence="11 12" key="1">
    <citation type="journal article" date="2010" name="Plant Cell">
        <title>The Chlorella variabilis NC64A genome reveals adaptation to photosymbiosis, coevolution with viruses, and cryptic sex.</title>
        <authorList>
            <person name="Blanc G."/>
            <person name="Duncan G."/>
            <person name="Agarkova I."/>
            <person name="Borodovsky M."/>
            <person name="Gurnon J."/>
            <person name="Kuo A."/>
            <person name="Lindquist E."/>
            <person name="Lucas S."/>
            <person name="Pangilinan J."/>
            <person name="Polle J."/>
            <person name="Salamov A."/>
            <person name="Terry A."/>
            <person name="Yamada T."/>
            <person name="Dunigan D.D."/>
            <person name="Grigoriev I.V."/>
            <person name="Claverie J.M."/>
            <person name="Van Etten J.L."/>
        </authorList>
    </citation>
    <scope>NUCLEOTIDE SEQUENCE [LARGE SCALE GENOMIC DNA]</scope>
    <source>
        <strain evidence="11 12">NC64A</strain>
    </source>
</reference>
<dbReference type="PRINTS" id="PR00082">
    <property type="entry name" value="GLFDHDRGNASE"/>
</dbReference>
<dbReference type="FunFam" id="3.40.50.720:FF:000030">
    <property type="entry name" value="Glutamate dehydrogenase"/>
    <property type="match status" value="1"/>
</dbReference>
<dbReference type="SUPFAM" id="SSF51735">
    <property type="entry name" value="NAD(P)-binding Rossmann-fold domains"/>
    <property type="match status" value="1"/>
</dbReference>
<feature type="site" description="Important for catalysis" evidence="7">
    <location>
        <position position="151"/>
    </location>
</feature>
<keyword evidence="12" id="KW-1185">Reference proteome</keyword>
<keyword evidence="4 8" id="KW-0560">Oxidoreductase</keyword>
<keyword evidence="6" id="KW-0547">Nucleotide-binding</keyword>
<dbReference type="SUPFAM" id="SSF53223">
    <property type="entry name" value="Aminoacid dehydrogenase-like, N-terminal domain"/>
    <property type="match status" value="1"/>
</dbReference>
<gene>
    <name evidence="11" type="ORF">CHLNCDRAFT_25065</name>
</gene>
<proteinExistence type="inferred from homology"/>
<dbReference type="EC" id="1.4.1.4" evidence="3"/>
<dbReference type="InterPro" id="IPR006095">
    <property type="entry name" value="Glu/Leu/Phe/Val/Trp_DH"/>
</dbReference>
<dbReference type="InterPro" id="IPR006096">
    <property type="entry name" value="Glu/Leu/Phe/Val/Trp_DH_C"/>
</dbReference>
<feature type="binding site" evidence="6">
    <location>
        <position position="365"/>
    </location>
    <ligand>
        <name>substrate</name>
    </ligand>
</feature>
<organism evidence="12">
    <name type="scientific">Chlorella variabilis</name>
    <name type="common">Green alga</name>
    <dbReference type="NCBI Taxonomy" id="554065"/>
    <lineage>
        <taxon>Eukaryota</taxon>
        <taxon>Viridiplantae</taxon>
        <taxon>Chlorophyta</taxon>
        <taxon>core chlorophytes</taxon>
        <taxon>Trebouxiophyceae</taxon>
        <taxon>Chlorellales</taxon>
        <taxon>Chlorellaceae</taxon>
        <taxon>Chlorella clade</taxon>
        <taxon>Chlorella</taxon>
    </lineage>
</organism>
<dbReference type="InterPro" id="IPR036291">
    <property type="entry name" value="NAD(P)-bd_dom_sf"/>
</dbReference>
<evidence type="ECO:0000259" key="10">
    <source>
        <dbReference type="SMART" id="SM00839"/>
    </source>
</evidence>
<dbReference type="Gene3D" id="3.40.50.720">
    <property type="entry name" value="NAD(P)-binding Rossmann-like Domain"/>
    <property type="match status" value="1"/>
</dbReference>
<dbReference type="GO" id="GO:0006537">
    <property type="term" value="P:glutamate biosynthetic process"/>
    <property type="evidence" value="ECO:0007669"/>
    <property type="project" value="TreeGrafter"/>
</dbReference>
<dbReference type="KEGG" id="cvr:CHLNCDRAFT_25065"/>
<evidence type="ECO:0000256" key="7">
    <source>
        <dbReference type="PIRSR" id="PIRSR000185-3"/>
    </source>
</evidence>
<dbReference type="FunFam" id="1.10.285.10:FF:000001">
    <property type="entry name" value="Glutamate dehydrogenase"/>
    <property type="match status" value="1"/>
</dbReference>
<dbReference type="PANTHER" id="PTHR43571">
    <property type="entry name" value="NADP-SPECIFIC GLUTAMATE DEHYDROGENASE 1-RELATED"/>
    <property type="match status" value="1"/>
</dbReference>
<feature type="binding site" evidence="6">
    <location>
        <position position="150"/>
    </location>
    <ligand>
        <name>substrate</name>
    </ligand>
</feature>
<protein>
    <recommendedName>
        <fullName evidence="3">glutamate dehydrogenase (NADP(+))</fullName>
        <ecNumber evidence="3">1.4.1.4</ecNumber>
    </recommendedName>
</protein>
<feature type="region of interest" description="Disordered" evidence="9">
    <location>
        <begin position="104"/>
        <end position="123"/>
    </location>
</feature>
<dbReference type="GO" id="GO:0005829">
    <property type="term" value="C:cytosol"/>
    <property type="evidence" value="ECO:0007669"/>
    <property type="project" value="TreeGrafter"/>
</dbReference>
<evidence type="ECO:0000256" key="4">
    <source>
        <dbReference type="ARBA" id="ARBA00023002"/>
    </source>
</evidence>
<evidence type="ECO:0000256" key="3">
    <source>
        <dbReference type="ARBA" id="ARBA00012907"/>
    </source>
</evidence>
<name>E1ZIY0_CHLVA</name>
<dbReference type="RefSeq" id="XP_005846339.1">
    <property type="nucleotide sequence ID" value="XM_005846277.1"/>
</dbReference>
<accession>E1ZIY0</accession>
<dbReference type="Pfam" id="PF00208">
    <property type="entry name" value="ELFV_dehydrog"/>
    <property type="match status" value="1"/>
</dbReference>
<evidence type="ECO:0000256" key="9">
    <source>
        <dbReference type="SAM" id="MobiDB-lite"/>
    </source>
</evidence>
<sequence>QDEFLAAVKEVGASLQPVFDRRPELLKAFEVMCEPERQITFRVPWLDDSGVLRINRGWRVQFSSAIGPYKGGLRFRDGVNLSIIKFLGFEQMYKNALTTLPMGAGKASGRRGGSDFDPKGKSDSEIQRFCQSFMTELYKYIGGRTDIPAGDIGVGAKEIGYLFGQWKRLTGLWTSSLTGKGLDFGGSEVRPEATGFGAVFFAEAMLEDLGDGLQGKRCIVSGSGNVATFCAMKLIDKGGVVLAMSDSKGYIYEKDGFSQEQLDQIVAIKRSHNGSLAEYTSENVQYFGDRRKPWEIETSIDMAFPCATQNEITLDDARQLTDRGCKYPAAGANMPTTAAAVSHFEQHGVVFGPAKAANAGGVAVSGLEMVQNRVGLQWTREEVCEKLKEIMTKIYTTIKGAAEEYGTTLAAGANIAAFTKVAEVVLAQGGV</sequence>
<feature type="active site" description="Proton donor" evidence="5">
    <location>
        <position position="106"/>
    </location>
</feature>
<feature type="domain" description="Glutamate/phenylalanine/leucine/valine/L-tryptophan dehydrogenase C-terminal" evidence="10">
    <location>
        <begin position="187"/>
        <end position="429"/>
    </location>
</feature>
<keyword evidence="6" id="KW-0520">NAD</keyword>
<dbReference type="GeneID" id="17353642"/>
<evidence type="ECO:0000256" key="8">
    <source>
        <dbReference type="RuleBase" id="RU004417"/>
    </source>
</evidence>
<dbReference type="GO" id="GO:0004354">
    <property type="term" value="F:glutamate dehydrogenase (NADP+) activity"/>
    <property type="evidence" value="ECO:0007669"/>
    <property type="project" value="UniProtKB-EC"/>
</dbReference>
<dbReference type="InParanoid" id="E1ZIY0"/>